<sequence>MTPPGPLRQLHDLDRTSPQFHEQLSNYLRGDEYQNVVPSLQGEGLAWLVEYLDSVLGDISDPPSLGFKEFLHELRKICGVKEVLPKSCTFSDSLPDVSIPFASGSTLDGSRLRIKRVKIHPNGQLQKAKQAFHEVAVVWKHLAHPNIAPLLGVTIDPPQLISDRISGGNFMEYITSHPDANRVTLLSDIAEGLDYLHSCDVIHGGLRGLNIIVDTTGRAQITDVGLATVTQNLDSIRDASADDGHSARWIAPEILDDRGVYSKEADIFAFAMITIEAFTGAVPFSDKSPHEAMVAMVGGERPPRPTDRTLTDRLWELIQRCWNQEAHLRPQALEILRAFGIPVWKSLINCPLAMDERISLITVIFSDRKETEAVKRLRGDDAQSFVDVIDEMLGILAPQLRRRCLSALCKTCGRQALLPRSVQIPLCYDRMNPPLYHGGYAEVWKGEHQGREVAVKVVKVYLTSDLDKITRRFCKEVMTWKALCHSNVLPLLGVTMSNNQFTMVSEWMVNGNINEFIKAQKNVNRFELLKDVARGLIYMREEGMIHGDLKGANILIDQHYHACLTDFGLTTIVVDPAYPTTSSSSTVAGTTRWMSPERLDPNQFGFEDSRPTKESDCYALGMTILEVLSGQVPFTRDYNDLMVMKKVLEGEHPGRPQGAEGVWFTDDLWKMLKMCWLPQPKHRPTIEAVFECLKQVSTTWKPLPPRVDGDVETDTDDESFFTISSPVSGSQIPPSPQLLVDPTAGSLTRGSGIITVERTGASRLSPPLQLTPSQPPEELDVEETARIVNRDPRNYLGEHPYLHASNPLPTPDPMRRAISRAGTEQSDGDAGDMSTMLAKHGRLVGGGTSTDSGFTIQETQRPGVPAPVTSQSISASISLMRAANWDGTSQDIDQVLTAAFEAEDYLDCIKNLQARNIDPVLYINNLDKVIDRLATDSDLRKRCIRALSGTCGLYGILPTSHVFNGKLSKPGPRPFASSVTFDVWRLTDEKHQDQVFTVKSLRVCDRDIVKKINEKYCKEVIVSKRMSHPNILSIEGVAPELFKFCMVSQWMERGNILEYVREYPRVDRLELLIGVTRGLDHLHNSEIVHGDLNSPNILIDAEGRPRLYDFANCSFTKSTDLANALTPSYTCTIRWAAPERLDLRVQDRGPTTMSDIYSLSMVIVELVTGKMPFPEYTDHNVIVMISEGERPSKPRHFDAPGMTSAVWKIAQKCWHEKASKRPEVDAVLRSLEALAKPDGKHTQPSLLQWSGFGRLKR</sequence>
<evidence type="ECO:0000313" key="1">
    <source>
        <dbReference type="EMBL" id="KAF9647762.1"/>
    </source>
</evidence>
<comment type="caution">
    <text evidence="1">The sequence shown here is derived from an EMBL/GenBank/DDBJ whole genome shotgun (WGS) entry which is preliminary data.</text>
</comment>
<evidence type="ECO:0000313" key="2">
    <source>
        <dbReference type="Proteomes" id="UP000886501"/>
    </source>
</evidence>
<keyword evidence="2" id="KW-1185">Reference proteome</keyword>
<organism evidence="1 2">
    <name type="scientific">Thelephora ganbajun</name>
    <name type="common">Ganba fungus</name>
    <dbReference type="NCBI Taxonomy" id="370292"/>
    <lineage>
        <taxon>Eukaryota</taxon>
        <taxon>Fungi</taxon>
        <taxon>Dikarya</taxon>
        <taxon>Basidiomycota</taxon>
        <taxon>Agaricomycotina</taxon>
        <taxon>Agaricomycetes</taxon>
        <taxon>Thelephorales</taxon>
        <taxon>Thelephoraceae</taxon>
        <taxon>Thelephora</taxon>
    </lineage>
</organism>
<name>A0ACB6ZDT1_THEGA</name>
<protein>
    <submittedName>
        <fullName evidence="1">Kinase-like protein</fullName>
    </submittedName>
</protein>
<reference evidence="1" key="1">
    <citation type="submission" date="2019-10" db="EMBL/GenBank/DDBJ databases">
        <authorList>
            <consortium name="DOE Joint Genome Institute"/>
            <person name="Kuo A."/>
            <person name="Miyauchi S."/>
            <person name="Kiss E."/>
            <person name="Drula E."/>
            <person name="Kohler A."/>
            <person name="Sanchez-Garcia M."/>
            <person name="Andreopoulos B."/>
            <person name="Barry K.W."/>
            <person name="Bonito G."/>
            <person name="Buee M."/>
            <person name="Carver A."/>
            <person name="Chen C."/>
            <person name="Cichocki N."/>
            <person name="Clum A."/>
            <person name="Culley D."/>
            <person name="Crous P.W."/>
            <person name="Fauchery L."/>
            <person name="Girlanda M."/>
            <person name="Hayes R."/>
            <person name="Keri Z."/>
            <person name="Labutti K."/>
            <person name="Lipzen A."/>
            <person name="Lombard V."/>
            <person name="Magnuson J."/>
            <person name="Maillard F."/>
            <person name="Morin E."/>
            <person name="Murat C."/>
            <person name="Nolan M."/>
            <person name="Ohm R."/>
            <person name="Pangilinan J."/>
            <person name="Pereira M."/>
            <person name="Perotto S."/>
            <person name="Peter M."/>
            <person name="Riley R."/>
            <person name="Sitrit Y."/>
            <person name="Stielow B."/>
            <person name="Szollosi G."/>
            <person name="Zifcakova L."/>
            <person name="Stursova M."/>
            <person name="Spatafora J.W."/>
            <person name="Tedersoo L."/>
            <person name="Vaario L.-M."/>
            <person name="Yamada A."/>
            <person name="Yan M."/>
            <person name="Wang P."/>
            <person name="Xu J."/>
            <person name="Bruns T."/>
            <person name="Baldrian P."/>
            <person name="Vilgalys R."/>
            <person name="Henrissat B."/>
            <person name="Grigoriev I.V."/>
            <person name="Hibbett D."/>
            <person name="Nagy L.G."/>
            <person name="Martin F.M."/>
        </authorList>
    </citation>
    <scope>NUCLEOTIDE SEQUENCE</scope>
    <source>
        <strain evidence="1">P2</strain>
    </source>
</reference>
<proteinExistence type="predicted"/>
<accession>A0ACB6ZDT1</accession>
<dbReference type="Proteomes" id="UP000886501">
    <property type="component" value="Unassembled WGS sequence"/>
</dbReference>
<gene>
    <name evidence="1" type="ORF">BDM02DRAFT_3269976</name>
</gene>
<reference evidence="1" key="2">
    <citation type="journal article" date="2020" name="Nat. Commun.">
        <title>Large-scale genome sequencing of mycorrhizal fungi provides insights into the early evolution of symbiotic traits.</title>
        <authorList>
            <person name="Miyauchi S."/>
            <person name="Kiss E."/>
            <person name="Kuo A."/>
            <person name="Drula E."/>
            <person name="Kohler A."/>
            <person name="Sanchez-Garcia M."/>
            <person name="Morin E."/>
            <person name="Andreopoulos B."/>
            <person name="Barry K.W."/>
            <person name="Bonito G."/>
            <person name="Buee M."/>
            <person name="Carver A."/>
            <person name="Chen C."/>
            <person name="Cichocki N."/>
            <person name="Clum A."/>
            <person name="Culley D."/>
            <person name="Crous P.W."/>
            <person name="Fauchery L."/>
            <person name="Girlanda M."/>
            <person name="Hayes R.D."/>
            <person name="Keri Z."/>
            <person name="LaButti K."/>
            <person name="Lipzen A."/>
            <person name="Lombard V."/>
            <person name="Magnuson J."/>
            <person name="Maillard F."/>
            <person name="Murat C."/>
            <person name="Nolan M."/>
            <person name="Ohm R.A."/>
            <person name="Pangilinan J."/>
            <person name="Pereira M.F."/>
            <person name="Perotto S."/>
            <person name="Peter M."/>
            <person name="Pfister S."/>
            <person name="Riley R."/>
            <person name="Sitrit Y."/>
            <person name="Stielow J.B."/>
            <person name="Szollosi G."/>
            <person name="Zifcakova L."/>
            <person name="Stursova M."/>
            <person name="Spatafora J.W."/>
            <person name="Tedersoo L."/>
            <person name="Vaario L.M."/>
            <person name="Yamada A."/>
            <person name="Yan M."/>
            <person name="Wang P."/>
            <person name="Xu J."/>
            <person name="Bruns T."/>
            <person name="Baldrian P."/>
            <person name="Vilgalys R."/>
            <person name="Dunand C."/>
            <person name="Henrissat B."/>
            <person name="Grigoriev I.V."/>
            <person name="Hibbett D."/>
            <person name="Nagy L.G."/>
            <person name="Martin F.M."/>
        </authorList>
    </citation>
    <scope>NUCLEOTIDE SEQUENCE</scope>
    <source>
        <strain evidence="1">P2</strain>
    </source>
</reference>
<dbReference type="EMBL" id="MU118026">
    <property type="protein sequence ID" value="KAF9647762.1"/>
    <property type="molecule type" value="Genomic_DNA"/>
</dbReference>